<organism evidence="2 3">
    <name type="scientific">Streptomyces harbinensis</name>
    <dbReference type="NCBI Taxonomy" id="1176198"/>
    <lineage>
        <taxon>Bacteria</taxon>
        <taxon>Bacillati</taxon>
        <taxon>Actinomycetota</taxon>
        <taxon>Actinomycetes</taxon>
        <taxon>Kitasatosporales</taxon>
        <taxon>Streptomycetaceae</taxon>
        <taxon>Streptomyces</taxon>
    </lineage>
</organism>
<keyword evidence="1" id="KW-0472">Membrane</keyword>
<keyword evidence="3" id="KW-1185">Reference proteome</keyword>
<accession>A0A1I6VJV1</accession>
<evidence type="ECO:0000313" key="2">
    <source>
        <dbReference type="EMBL" id="SFT13939.1"/>
    </source>
</evidence>
<dbReference type="InterPro" id="IPR025333">
    <property type="entry name" value="DUF4239"/>
</dbReference>
<dbReference type="AlphaFoldDB" id="A0A1I6VJV1"/>
<keyword evidence="1" id="KW-1133">Transmembrane helix</keyword>
<dbReference type="Pfam" id="PF14023">
    <property type="entry name" value="Bestrophin-like"/>
    <property type="match status" value="1"/>
</dbReference>
<protein>
    <submittedName>
        <fullName evidence="2">Uncharacterized protein</fullName>
    </submittedName>
</protein>
<dbReference type="STRING" id="1176198.SAMN05444716_108180"/>
<dbReference type="Proteomes" id="UP000198873">
    <property type="component" value="Unassembled WGS sequence"/>
</dbReference>
<reference evidence="3" key="1">
    <citation type="submission" date="2016-10" db="EMBL/GenBank/DDBJ databases">
        <authorList>
            <person name="Varghese N."/>
            <person name="Submissions S."/>
        </authorList>
    </citation>
    <scope>NUCLEOTIDE SEQUENCE [LARGE SCALE GENOMIC DNA]</scope>
    <source>
        <strain evidence="3">CGMCC 4.7047</strain>
    </source>
</reference>
<evidence type="ECO:0000313" key="3">
    <source>
        <dbReference type="Proteomes" id="UP000198873"/>
    </source>
</evidence>
<feature type="transmembrane region" description="Helical" evidence="1">
    <location>
        <begin position="185"/>
        <end position="207"/>
    </location>
</feature>
<name>A0A1I6VJV1_9ACTN</name>
<dbReference type="RefSeq" id="WP_019436390.1">
    <property type="nucleotide sequence ID" value="NZ_CP054938.1"/>
</dbReference>
<gene>
    <name evidence="2" type="ORF">SAMN05444716_108180</name>
</gene>
<feature type="transmembrane region" description="Helical" evidence="1">
    <location>
        <begin position="214"/>
        <end position="232"/>
    </location>
</feature>
<sequence>MSDWLVLLLTIAATCAVIIVAVQLRHRRAASRPAESEDTTETPDVIEYMTMMVGVVYAIVLGLAIAGVWEERGAAEEWVRQEAQALHELGERAQVFPEDTEAEVRGAVERYVGYTVEEEWSYMIDHGGLSEDGDQLFAQLRQTVSGLQPATAPQGYAYEGMHQQLSSAAEARASRGLSAESTLPAVVWLGLITGGAVVVGMLFALQIRRTARELLLAGLFSALIVFLLYLIWHFDFPFARGLSDSTEAFRTFFPQVLPEDG</sequence>
<feature type="transmembrane region" description="Helical" evidence="1">
    <location>
        <begin position="6"/>
        <end position="24"/>
    </location>
</feature>
<proteinExistence type="predicted"/>
<keyword evidence="1" id="KW-0812">Transmembrane</keyword>
<evidence type="ECO:0000256" key="1">
    <source>
        <dbReference type="SAM" id="Phobius"/>
    </source>
</evidence>
<feature type="transmembrane region" description="Helical" evidence="1">
    <location>
        <begin position="45"/>
        <end position="69"/>
    </location>
</feature>
<dbReference type="EMBL" id="FPAB01000008">
    <property type="protein sequence ID" value="SFT13939.1"/>
    <property type="molecule type" value="Genomic_DNA"/>
</dbReference>